<dbReference type="InterPro" id="IPR005302">
    <property type="entry name" value="MoCF_Sase_C"/>
</dbReference>
<feature type="region of interest" description="Disordered" evidence="15">
    <location>
        <begin position="480"/>
        <end position="502"/>
    </location>
</feature>
<keyword evidence="11" id="KW-0408">Iron</keyword>
<dbReference type="InterPro" id="IPR001041">
    <property type="entry name" value="2Fe-2S_ferredoxin-type"/>
</dbReference>
<dbReference type="Gene3D" id="2.40.33.20">
    <property type="entry name" value="PK beta-barrel domain-like"/>
    <property type="match status" value="1"/>
</dbReference>
<evidence type="ECO:0000256" key="7">
    <source>
        <dbReference type="ARBA" id="ARBA00022723"/>
    </source>
</evidence>
<proteinExistence type="inferred from homology"/>
<dbReference type="Gene3D" id="3.10.20.30">
    <property type="match status" value="1"/>
</dbReference>
<dbReference type="PANTHER" id="PTHR30212:SF2">
    <property type="entry name" value="PROTEIN YIIM"/>
    <property type="match status" value="1"/>
</dbReference>
<dbReference type="GO" id="GO:0030151">
    <property type="term" value="F:molybdenum ion binding"/>
    <property type="evidence" value="ECO:0007669"/>
    <property type="project" value="InterPro"/>
</dbReference>
<protein>
    <recommendedName>
        <fullName evidence="4">nitric oxide dioxygenase</fullName>
        <ecNumber evidence="4">1.14.12.17</ecNumber>
    </recommendedName>
</protein>
<dbReference type="Pfam" id="PF03475">
    <property type="entry name" value="YiiM_3-alpha"/>
    <property type="match status" value="1"/>
</dbReference>
<dbReference type="OrthoDB" id="9786134at2"/>
<evidence type="ECO:0000256" key="8">
    <source>
        <dbReference type="ARBA" id="ARBA00022827"/>
    </source>
</evidence>
<comment type="catalytic activity">
    <reaction evidence="14">
        <text>2 nitric oxide + NADPH + 2 O2 = 2 nitrate + NADP(+) + H(+)</text>
        <dbReference type="Rhea" id="RHEA:19465"/>
        <dbReference type="ChEBI" id="CHEBI:15378"/>
        <dbReference type="ChEBI" id="CHEBI:15379"/>
        <dbReference type="ChEBI" id="CHEBI:16480"/>
        <dbReference type="ChEBI" id="CHEBI:17632"/>
        <dbReference type="ChEBI" id="CHEBI:57783"/>
        <dbReference type="ChEBI" id="CHEBI:58349"/>
        <dbReference type="EC" id="1.14.12.17"/>
    </reaction>
</comment>
<dbReference type="InterPro" id="IPR039261">
    <property type="entry name" value="FNR_nucleotide-bd"/>
</dbReference>
<reference evidence="18 19" key="1">
    <citation type="submission" date="2016-11" db="EMBL/GenBank/DDBJ databases">
        <authorList>
            <person name="Jaros S."/>
            <person name="Januszkiewicz K."/>
            <person name="Wedrychowicz H."/>
        </authorList>
    </citation>
    <scope>NUCLEOTIDE SEQUENCE [LARGE SCALE GENOMIC DNA]</scope>
    <source>
        <strain evidence="18 19">GAS242</strain>
    </source>
</reference>
<evidence type="ECO:0000256" key="9">
    <source>
        <dbReference type="ARBA" id="ARBA00022857"/>
    </source>
</evidence>
<evidence type="ECO:0000256" key="10">
    <source>
        <dbReference type="ARBA" id="ARBA00023002"/>
    </source>
</evidence>
<comment type="cofactor">
    <cofactor evidence="1">
        <name>heme b</name>
        <dbReference type="ChEBI" id="CHEBI:60344"/>
    </cofactor>
</comment>
<dbReference type="SUPFAM" id="SSF52343">
    <property type="entry name" value="Ferredoxin reductase-like, C-terminal NADP-linked domain"/>
    <property type="match status" value="1"/>
</dbReference>
<dbReference type="InterPro" id="IPR036010">
    <property type="entry name" value="2Fe-2S_ferredoxin-like_sf"/>
</dbReference>
<evidence type="ECO:0000256" key="15">
    <source>
        <dbReference type="SAM" id="MobiDB-lite"/>
    </source>
</evidence>
<gene>
    <name evidence="18" type="ORF">SAMN05444169_5685</name>
</gene>
<accession>A0A1M5Q4Y9</accession>
<dbReference type="Pfam" id="PF00175">
    <property type="entry name" value="NAD_binding_1"/>
    <property type="match status" value="1"/>
</dbReference>
<evidence type="ECO:0000256" key="6">
    <source>
        <dbReference type="ARBA" id="ARBA00022630"/>
    </source>
</evidence>
<evidence type="ECO:0000256" key="3">
    <source>
        <dbReference type="ARBA" id="ARBA00006401"/>
    </source>
</evidence>
<comment type="similarity">
    <text evidence="3">In the C-terminal section; belongs to the flavoprotein pyridine nucleotide cytochrome reductase family.</text>
</comment>
<evidence type="ECO:0000256" key="2">
    <source>
        <dbReference type="ARBA" id="ARBA00001974"/>
    </source>
</evidence>
<feature type="domain" description="FAD-binding FR-type" evidence="17">
    <location>
        <begin position="236"/>
        <end position="341"/>
    </location>
</feature>
<evidence type="ECO:0000256" key="13">
    <source>
        <dbReference type="ARBA" id="ARBA00048649"/>
    </source>
</evidence>
<dbReference type="SUPFAM" id="SSF63380">
    <property type="entry name" value="Riboflavin synthase domain-like"/>
    <property type="match status" value="1"/>
</dbReference>
<dbReference type="CDD" id="cd06184">
    <property type="entry name" value="flavohem_like_fad_nad_binding"/>
    <property type="match status" value="1"/>
</dbReference>
<comment type="cofactor">
    <cofactor evidence="2">
        <name>FAD</name>
        <dbReference type="ChEBI" id="CHEBI:57692"/>
    </cofactor>
</comment>
<dbReference type="Gene3D" id="2.40.30.10">
    <property type="entry name" value="Translation factors"/>
    <property type="match status" value="1"/>
</dbReference>
<dbReference type="InterPro" id="IPR005163">
    <property type="entry name" value="Tri_helical_YiiM-like"/>
</dbReference>
<dbReference type="GO" id="GO:0030170">
    <property type="term" value="F:pyridoxal phosphate binding"/>
    <property type="evidence" value="ECO:0007669"/>
    <property type="project" value="InterPro"/>
</dbReference>
<dbReference type="RefSeq" id="WP_079568782.1">
    <property type="nucleotide sequence ID" value="NZ_LT670818.1"/>
</dbReference>
<evidence type="ECO:0000256" key="5">
    <source>
        <dbReference type="ARBA" id="ARBA00022617"/>
    </source>
</evidence>
<dbReference type="InterPro" id="IPR008333">
    <property type="entry name" value="Cbr1-like_FAD-bd_dom"/>
</dbReference>
<dbReference type="InterPro" id="IPR001433">
    <property type="entry name" value="OxRdtase_FAD/NAD-bd"/>
</dbReference>
<dbReference type="GO" id="GO:0051536">
    <property type="term" value="F:iron-sulfur cluster binding"/>
    <property type="evidence" value="ECO:0007669"/>
    <property type="project" value="InterPro"/>
</dbReference>
<keyword evidence="6" id="KW-0285">Flavoprotein</keyword>
<dbReference type="PANTHER" id="PTHR30212">
    <property type="entry name" value="PROTEIN YIIM"/>
    <property type="match status" value="1"/>
</dbReference>
<evidence type="ECO:0000259" key="16">
    <source>
        <dbReference type="PROSITE" id="PS51340"/>
    </source>
</evidence>
<feature type="compositionally biased region" description="Low complexity" evidence="15">
    <location>
        <begin position="480"/>
        <end position="490"/>
    </location>
</feature>
<evidence type="ECO:0000256" key="12">
    <source>
        <dbReference type="ARBA" id="ARBA00023027"/>
    </source>
</evidence>
<dbReference type="Pfam" id="PF03473">
    <property type="entry name" value="MOSC"/>
    <property type="match status" value="1"/>
</dbReference>
<keyword evidence="12" id="KW-0520">NAD</keyword>
<keyword evidence="9" id="KW-0521">NADP</keyword>
<dbReference type="PRINTS" id="PR00409">
    <property type="entry name" value="PHDIOXRDTASE"/>
</dbReference>
<name>A0A1M5Q4Y9_9BRAD</name>
<sequence>MARVVSVNVGMPRDVPWRGKPVRTAIWKRPVEGRVFAGRLNLVGDGQADLAAHGGEQRAVMVYQLDSYRYWSDFLQHSDFEFGQFGENLTVEGMADSDVCIGDRYRIGGAIFEVTQPRVTCWRLGIRMGNERMPALVVAHRRPGFYLRVLQQGEIGAGDAIEKIADGPERMTVAEIDQLLYSADHPVDALRRAVRISALSPGWQGSMNSLLDAVLAGRRNGNAGLSAAPAAAPAWNGLRRLQIVASKRESDDVRSFDLAAADGSRLPDALPGQYLVVRLKPRADSAPVMRNYSLCGPPGTGIYRIAVKREHDGIASGYLHERARVGDVLEVSAPRGSFVLQPKASPVVLMSAGVGITPLLAMLQTLVEAEEASPREVWWIHSARDSAHHPFADDVRRLIAGLDKMRSFVFYTRPAAGDRPGSQYDAAGRLDLALLQKAGLPLSGTFYLCGPAGFMGAMTSGLTEQGVPGVRIRTELFGPAAAPSDGAARPAPHKPSGEPGSGPIVTFVRSGLAVLWDSRFGSLLELAEACDVPVRWSCRSGVCHNCECGIVDGELLYSPDPIDPPGAGLALICCSTPRTRVDLDL</sequence>
<evidence type="ECO:0000259" key="17">
    <source>
        <dbReference type="PROSITE" id="PS51384"/>
    </source>
</evidence>
<dbReference type="InterPro" id="IPR011037">
    <property type="entry name" value="Pyrv_Knase-like_insert_dom_sf"/>
</dbReference>
<dbReference type="InterPro" id="IPR017927">
    <property type="entry name" value="FAD-bd_FR_type"/>
</dbReference>
<evidence type="ECO:0000256" key="11">
    <source>
        <dbReference type="ARBA" id="ARBA00023004"/>
    </source>
</evidence>
<evidence type="ECO:0000313" key="18">
    <source>
        <dbReference type="EMBL" id="SHH09032.1"/>
    </source>
</evidence>
<comment type="catalytic activity">
    <reaction evidence="13">
        <text>2 nitric oxide + NADH + 2 O2 = 2 nitrate + NAD(+) + H(+)</text>
        <dbReference type="Rhea" id="RHEA:19469"/>
        <dbReference type="ChEBI" id="CHEBI:15378"/>
        <dbReference type="ChEBI" id="CHEBI:15379"/>
        <dbReference type="ChEBI" id="CHEBI:16480"/>
        <dbReference type="ChEBI" id="CHEBI:17632"/>
        <dbReference type="ChEBI" id="CHEBI:57540"/>
        <dbReference type="ChEBI" id="CHEBI:57945"/>
        <dbReference type="EC" id="1.14.12.17"/>
    </reaction>
</comment>
<dbReference type="InterPro" id="IPR017938">
    <property type="entry name" value="Riboflavin_synthase-like_b-brl"/>
</dbReference>
<keyword evidence="7" id="KW-0479">Metal-binding</keyword>
<dbReference type="Pfam" id="PF00111">
    <property type="entry name" value="Fer2"/>
    <property type="match status" value="1"/>
</dbReference>
<dbReference type="EMBL" id="LT670818">
    <property type="protein sequence ID" value="SHH09032.1"/>
    <property type="molecule type" value="Genomic_DNA"/>
</dbReference>
<evidence type="ECO:0000256" key="14">
    <source>
        <dbReference type="ARBA" id="ARBA00049433"/>
    </source>
</evidence>
<dbReference type="EC" id="1.14.12.17" evidence="4"/>
<dbReference type="InterPro" id="IPR012675">
    <property type="entry name" value="Beta-grasp_dom_sf"/>
</dbReference>
<dbReference type="GO" id="GO:0008941">
    <property type="term" value="F:nitric oxide dioxygenase NAD(P)H activity"/>
    <property type="evidence" value="ECO:0007669"/>
    <property type="project" value="UniProtKB-EC"/>
</dbReference>
<dbReference type="PROSITE" id="PS51384">
    <property type="entry name" value="FAD_FR"/>
    <property type="match status" value="1"/>
</dbReference>
<keyword evidence="8" id="KW-0274">FAD</keyword>
<dbReference type="Pfam" id="PF00970">
    <property type="entry name" value="FAD_binding_6"/>
    <property type="match status" value="1"/>
</dbReference>
<dbReference type="PROSITE" id="PS51340">
    <property type="entry name" value="MOSC"/>
    <property type="match status" value="1"/>
</dbReference>
<dbReference type="AlphaFoldDB" id="A0A1M5Q4Y9"/>
<evidence type="ECO:0000313" key="19">
    <source>
        <dbReference type="Proteomes" id="UP000190675"/>
    </source>
</evidence>
<dbReference type="Proteomes" id="UP000190675">
    <property type="component" value="Chromosome I"/>
</dbReference>
<feature type="domain" description="MOSC" evidence="16">
    <location>
        <begin position="29"/>
        <end position="164"/>
    </location>
</feature>
<keyword evidence="10" id="KW-0560">Oxidoreductase</keyword>
<dbReference type="InterPro" id="IPR052353">
    <property type="entry name" value="Benzoxazolinone_Detox_Enz"/>
</dbReference>
<dbReference type="FunFam" id="3.40.50.80:FF:000010">
    <property type="entry name" value="Flavohemoprotein"/>
    <property type="match status" value="1"/>
</dbReference>
<dbReference type="SUPFAM" id="SSF50800">
    <property type="entry name" value="PK beta-barrel domain-like"/>
    <property type="match status" value="1"/>
</dbReference>
<dbReference type="SUPFAM" id="SSF54292">
    <property type="entry name" value="2Fe-2S ferredoxin-like"/>
    <property type="match status" value="1"/>
</dbReference>
<keyword evidence="5" id="KW-0349">Heme</keyword>
<evidence type="ECO:0000256" key="4">
    <source>
        <dbReference type="ARBA" id="ARBA00012229"/>
    </source>
</evidence>
<evidence type="ECO:0000256" key="1">
    <source>
        <dbReference type="ARBA" id="ARBA00001970"/>
    </source>
</evidence>
<organism evidence="18 19">
    <name type="scientific">Bradyrhizobium erythrophlei</name>
    <dbReference type="NCBI Taxonomy" id="1437360"/>
    <lineage>
        <taxon>Bacteria</taxon>
        <taxon>Pseudomonadati</taxon>
        <taxon>Pseudomonadota</taxon>
        <taxon>Alphaproteobacteria</taxon>
        <taxon>Hyphomicrobiales</taxon>
        <taxon>Nitrobacteraceae</taxon>
        <taxon>Bradyrhizobium</taxon>
    </lineage>
</organism>
<dbReference type="Gene3D" id="3.40.50.80">
    <property type="entry name" value="Nucleotide-binding domain of ferredoxin-NADP reductase (FNR) module"/>
    <property type="match status" value="1"/>
</dbReference>
<dbReference type="CDD" id="cd00207">
    <property type="entry name" value="fer2"/>
    <property type="match status" value="1"/>
</dbReference>